<geneLocation type="plasmid" evidence="1 2">
    <name>pHIC</name>
</geneLocation>
<sequence>MRYVDPSGHDVVLLNDSQSVNIKLLGGPQGHNAVLVGNDKTGWVYYCKNGFGPSKITGEKNDRIEYKKLSDFKSSEIGQRYDRGYRVKTSQKQDDVMKTYGDKNYNKPYDLISDPWFGGNLAENCADLAGEVAGAGGLEVSYPKLLGGTIPNKQYDNFRKSNSGTDWRDTFDYKYDSNGRQDENSYNEYYAKLGK</sequence>
<evidence type="ECO:0008006" key="3">
    <source>
        <dbReference type="Google" id="ProtNLM"/>
    </source>
</evidence>
<evidence type="ECO:0000313" key="2">
    <source>
        <dbReference type="Proteomes" id="UP001321582"/>
    </source>
</evidence>
<name>A0AAU9DLB5_9FUSO</name>
<dbReference type="RefSeq" id="WP_307905527.1">
    <property type="nucleotide sequence ID" value="NZ_AP027060.1"/>
</dbReference>
<protein>
    <recommendedName>
        <fullName evidence="3">RHS repeat-associated core domain-containing protein</fullName>
    </recommendedName>
</protein>
<keyword evidence="1" id="KW-0614">Plasmid</keyword>
<accession>A0AAU9DLB5</accession>
<organism evidence="1 2">
    <name type="scientific">Haliovirga abyssi</name>
    <dbReference type="NCBI Taxonomy" id="2996794"/>
    <lineage>
        <taxon>Bacteria</taxon>
        <taxon>Fusobacteriati</taxon>
        <taxon>Fusobacteriota</taxon>
        <taxon>Fusobacteriia</taxon>
        <taxon>Fusobacteriales</taxon>
        <taxon>Haliovirgaceae</taxon>
        <taxon>Haliovirga</taxon>
    </lineage>
</organism>
<evidence type="ECO:0000313" key="1">
    <source>
        <dbReference type="EMBL" id="BDU51659.1"/>
    </source>
</evidence>
<dbReference type="EMBL" id="AP027060">
    <property type="protein sequence ID" value="BDU51659.1"/>
    <property type="molecule type" value="Genomic_DNA"/>
</dbReference>
<dbReference type="AlphaFoldDB" id="A0AAU9DLB5"/>
<keyword evidence="2" id="KW-1185">Reference proteome</keyword>
<dbReference type="Proteomes" id="UP001321582">
    <property type="component" value="Plasmid pHIC"/>
</dbReference>
<proteinExistence type="predicted"/>
<dbReference type="KEGG" id="haby:HLVA_22280"/>
<gene>
    <name evidence="1" type="ORF">HLVA_22280</name>
</gene>
<reference evidence="1 2" key="1">
    <citation type="submission" date="2022-11" db="EMBL/GenBank/DDBJ databases">
        <title>Haliovirga abyssi gen. nov., sp. nov., a mesophilic fermentative bacterium isolated from the Iheya North hydrothermal field and the proposal of Haliovirgaceae fam. nov.</title>
        <authorList>
            <person name="Miyazaki U."/>
            <person name="Tame A."/>
            <person name="Miyazaki J."/>
            <person name="Takai K."/>
            <person name="Sawayama S."/>
            <person name="Kitajima M."/>
            <person name="Okamoto A."/>
            <person name="Nakagawa S."/>
        </authorList>
    </citation>
    <scope>NUCLEOTIDE SEQUENCE [LARGE SCALE GENOMIC DNA]</scope>
    <source>
        <strain evidence="1 2">IC12</strain>
        <plasmid evidence="1 2">pHIC</plasmid>
    </source>
</reference>